<sequence>MQAQVICGECGAFYRRHAQYCRGEYVRTWVCNTHKTKGVAWCSQTYIREEELEWAFVAILKRLIQNYKEITDTLEENIKSTLKQDVDDELRTILDKIEERQNEMLELLREKRNGNVTPEQYNQRGSEIEQAIQDLTKKRVALEEKSSLNKLAILRVEQISAALNTPEDIEKFDDELCRSLVDVIVVRNNYTLDFHFKCGITETITIKRA</sequence>
<dbReference type="EMBL" id="DXCF01000031">
    <property type="protein sequence ID" value="HIZ10040.1"/>
    <property type="molecule type" value="Genomic_DNA"/>
</dbReference>
<evidence type="ECO:0000256" key="1">
    <source>
        <dbReference type="SAM" id="Coils"/>
    </source>
</evidence>
<feature type="domain" description="Recombinase zinc beta ribbon" evidence="2">
    <location>
        <begin position="5"/>
        <end position="58"/>
    </location>
</feature>
<name>A0A9D2D7T3_9FIRM</name>
<reference evidence="3" key="1">
    <citation type="journal article" date="2021" name="PeerJ">
        <title>Extensive microbial diversity within the chicken gut microbiome revealed by metagenomics and culture.</title>
        <authorList>
            <person name="Gilroy R."/>
            <person name="Ravi A."/>
            <person name="Getino M."/>
            <person name="Pursley I."/>
            <person name="Horton D.L."/>
            <person name="Alikhan N.F."/>
            <person name="Baker D."/>
            <person name="Gharbi K."/>
            <person name="Hall N."/>
            <person name="Watson M."/>
            <person name="Adriaenssens E.M."/>
            <person name="Foster-Nyarko E."/>
            <person name="Jarju S."/>
            <person name="Secka A."/>
            <person name="Antonio M."/>
            <person name="Oren A."/>
            <person name="Chaudhuri R.R."/>
            <person name="La Ragione R."/>
            <person name="Hildebrand F."/>
            <person name="Pallen M.J."/>
        </authorList>
    </citation>
    <scope>NUCLEOTIDE SEQUENCE</scope>
    <source>
        <strain evidence="3">CHK192-19661</strain>
    </source>
</reference>
<evidence type="ECO:0000313" key="3">
    <source>
        <dbReference type="EMBL" id="HIZ10040.1"/>
    </source>
</evidence>
<organism evidence="3 4">
    <name type="scientific">Candidatus Borkfalkia avicola</name>
    <dbReference type="NCBI Taxonomy" id="2838503"/>
    <lineage>
        <taxon>Bacteria</taxon>
        <taxon>Bacillati</taxon>
        <taxon>Bacillota</taxon>
        <taxon>Clostridia</taxon>
        <taxon>Christensenellales</taxon>
        <taxon>Christensenellaceae</taxon>
        <taxon>Candidatus Borkfalkia</taxon>
    </lineage>
</organism>
<dbReference type="Pfam" id="PF13408">
    <property type="entry name" value="Zn_ribbon_recom"/>
    <property type="match status" value="1"/>
</dbReference>
<proteinExistence type="predicted"/>
<gene>
    <name evidence="3" type="ORF">H9726_06095</name>
</gene>
<feature type="coiled-coil region" evidence="1">
    <location>
        <begin position="57"/>
        <end position="145"/>
    </location>
</feature>
<evidence type="ECO:0000259" key="2">
    <source>
        <dbReference type="Pfam" id="PF13408"/>
    </source>
</evidence>
<accession>A0A9D2D7T3</accession>
<comment type="caution">
    <text evidence="3">The sequence shown here is derived from an EMBL/GenBank/DDBJ whole genome shotgun (WGS) entry which is preliminary data.</text>
</comment>
<dbReference type="Proteomes" id="UP000824025">
    <property type="component" value="Unassembled WGS sequence"/>
</dbReference>
<dbReference type="InterPro" id="IPR025827">
    <property type="entry name" value="Zn_ribbon_recom_dom"/>
</dbReference>
<protein>
    <submittedName>
        <fullName evidence="3">Recombinase zinc beta ribbon domain-containing protein</fullName>
    </submittedName>
</protein>
<reference evidence="3" key="2">
    <citation type="submission" date="2021-04" db="EMBL/GenBank/DDBJ databases">
        <authorList>
            <person name="Gilroy R."/>
        </authorList>
    </citation>
    <scope>NUCLEOTIDE SEQUENCE</scope>
    <source>
        <strain evidence="3">CHK192-19661</strain>
    </source>
</reference>
<dbReference type="AlphaFoldDB" id="A0A9D2D7T3"/>
<evidence type="ECO:0000313" key="4">
    <source>
        <dbReference type="Proteomes" id="UP000824025"/>
    </source>
</evidence>
<keyword evidence="1" id="KW-0175">Coiled coil</keyword>